<proteinExistence type="predicted"/>
<dbReference type="Proteomes" id="UP001620626">
    <property type="component" value="Unassembled WGS sequence"/>
</dbReference>
<gene>
    <name evidence="1" type="ORF">niasHT_031561</name>
</gene>
<dbReference type="AlphaFoldDB" id="A0ABD2IZH3"/>
<comment type="caution">
    <text evidence="1">The sequence shown here is derived from an EMBL/GenBank/DDBJ whole genome shotgun (WGS) entry which is preliminary data.</text>
</comment>
<dbReference type="EMBL" id="JBICBT010001070">
    <property type="protein sequence ID" value="KAL3084676.1"/>
    <property type="molecule type" value="Genomic_DNA"/>
</dbReference>
<reference evidence="1 2" key="1">
    <citation type="submission" date="2024-10" db="EMBL/GenBank/DDBJ databases">
        <authorList>
            <person name="Kim D."/>
        </authorList>
    </citation>
    <scope>NUCLEOTIDE SEQUENCE [LARGE SCALE GENOMIC DNA]</scope>
    <source>
        <strain evidence="1">BH-2024</strain>
    </source>
</reference>
<name>A0ABD2IZH3_9BILA</name>
<protein>
    <submittedName>
        <fullName evidence="1">Uncharacterized protein</fullName>
    </submittedName>
</protein>
<accession>A0ABD2IZH3</accession>
<organism evidence="1 2">
    <name type="scientific">Heterodera trifolii</name>
    <dbReference type="NCBI Taxonomy" id="157864"/>
    <lineage>
        <taxon>Eukaryota</taxon>
        <taxon>Metazoa</taxon>
        <taxon>Ecdysozoa</taxon>
        <taxon>Nematoda</taxon>
        <taxon>Chromadorea</taxon>
        <taxon>Rhabditida</taxon>
        <taxon>Tylenchina</taxon>
        <taxon>Tylenchomorpha</taxon>
        <taxon>Tylenchoidea</taxon>
        <taxon>Heteroderidae</taxon>
        <taxon>Heteroderinae</taxon>
        <taxon>Heterodera</taxon>
    </lineage>
</organism>
<evidence type="ECO:0000313" key="2">
    <source>
        <dbReference type="Proteomes" id="UP001620626"/>
    </source>
</evidence>
<evidence type="ECO:0000313" key="1">
    <source>
        <dbReference type="EMBL" id="KAL3084676.1"/>
    </source>
</evidence>
<keyword evidence="2" id="KW-1185">Reference proteome</keyword>
<sequence>MGFQWNVAYFCTTNSISNAKEFLFSFAIFLYTFCPISQLSLDRGSERSAGPQACPTGPVADGQCRDGWHQGSESDGIINLLLLLNRTETWRRDEATAETTMVGPEYFDRAVQQSRQLLRQGWTADLSQGRCGPVKAFYSKYGKNVWCNNSGGTRERTPTSGARR</sequence>